<dbReference type="AlphaFoldDB" id="A0A8S1CM73"/>
<keyword evidence="3" id="KW-1185">Reference proteome</keyword>
<comment type="caution">
    <text evidence="2">The sequence shown here is derived from an EMBL/GenBank/DDBJ whole genome shotgun (WGS) entry which is preliminary data.</text>
</comment>
<evidence type="ECO:0000256" key="1">
    <source>
        <dbReference type="ARBA" id="ARBA00023002"/>
    </source>
</evidence>
<dbReference type="InterPro" id="IPR002347">
    <property type="entry name" value="SDR_fam"/>
</dbReference>
<dbReference type="Gene3D" id="3.40.50.720">
    <property type="entry name" value="NAD(P)-binding Rossmann-like Domain"/>
    <property type="match status" value="1"/>
</dbReference>
<dbReference type="Proteomes" id="UP000494165">
    <property type="component" value="Unassembled WGS sequence"/>
</dbReference>
<proteinExistence type="predicted"/>
<dbReference type="InterPro" id="IPR036291">
    <property type="entry name" value="NAD(P)-bd_dom_sf"/>
</dbReference>
<sequence>MAGTFLESLKDKVVIVTGASSGIGVETAVHFARLGSKVVITGRNAENLEKTRKKCVEACADESKIVSITGDVTKSEDCKVIIKNCIDSFEKLDVLVNNAGILVMGSVEVATEEDYIKQMDANAKSVFLMTTAATPHLINSKGNVINISSVCGIRAFPGICVYNMSKAAVDQFTESAALDLAKHGVRVNAVNPGVIVTEVHKRAGVSEEQYQKYLEHSKTTHALGRVGNVEEVASVITFLASSGASYITGAHIPVDGGRHAMCPR</sequence>
<protein>
    <recommendedName>
        <fullName evidence="4">Ketoreductase (KR) domain-containing protein</fullName>
    </recommendedName>
</protein>
<gene>
    <name evidence="2" type="ORF">CLODIP_2_CD14680</name>
</gene>
<evidence type="ECO:0000313" key="3">
    <source>
        <dbReference type="Proteomes" id="UP000494165"/>
    </source>
</evidence>
<name>A0A8S1CM73_9INSE</name>
<dbReference type="EMBL" id="CADEPI010000049">
    <property type="protein sequence ID" value="CAB3370001.1"/>
    <property type="molecule type" value="Genomic_DNA"/>
</dbReference>
<accession>A0A8S1CM73</accession>
<dbReference type="SUPFAM" id="SSF51735">
    <property type="entry name" value="NAD(P)-binding Rossmann-fold domains"/>
    <property type="match status" value="1"/>
</dbReference>
<keyword evidence="1" id="KW-0560">Oxidoreductase</keyword>
<organism evidence="2 3">
    <name type="scientific">Cloeon dipterum</name>
    <dbReference type="NCBI Taxonomy" id="197152"/>
    <lineage>
        <taxon>Eukaryota</taxon>
        <taxon>Metazoa</taxon>
        <taxon>Ecdysozoa</taxon>
        <taxon>Arthropoda</taxon>
        <taxon>Hexapoda</taxon>
        <taxon>Insecta</taxon>
        <taxon>Pterygota</taxon>
        <taxon>Palaeoptera</taxon>
        <taxon>Ephemeroptera</taxon>
        <taxon>Pisciforma</taxon>
        <taxon>Baetidae</taxon>
        <taxon>Cloeon</taxon>
    </lineage>
</organism>
<evidence type="ECO:0000313" key="2">
    <source>
        <dbReference type="EMBL" id="CAB3370001.1"/>
    </source>
</evidence>
<dbReference type="PRINTS" id="PR00080">
    <property type="entry name" value="SDRFAMILY"/>
</dbReference>
<dbReference type="PANTHER" id="PTHR43975">
    <property type="entry name" value="ZGC:101858"/>
    <property type="match status" value="1"/>
</dbReference>
<dbReference type="InterPro" id="IPR020904">
    <property type="entry name" value="Sc_DH/Rdtase_CS"/>
</dbReference>
<dbReference type="GO" id="GO:0016491">
    <property type="term" value="F:oxidoreductase activity"/>
    <property type="evidence" value="ECO:0007669"/>
    <property type="project" value="UniProtKB-KW"/>
</dbReference>
<dbReference type="PROSITE" id="PS00061">
    <property type="entry name" value="ADH_SHORT"/>
    <property type="match status" value="1"/>
</dbReference>
<dbReference type="Pfam" id="PF13561">
    <property type="entry name" value="adh_short_C2"/>
    <property type="match status" value="1"/>
</dbReference>
<dbReference type="NCBIfam" id="NF005559">
    <property type="entry name" value="PRK07231.1"/>
    <property type="match status" value="1"/>
</dbReference>
<reference evidence="2 3" key="1">
    <citation type="submission" date="2020-04" db="EMBL/GenBank/DDBJ databases">
        <authorList>
            <person name="Alioto T."/>
            <person name="Alioto T."/>
            <person name="Gomez Garrido J."/>
        </authorList>
    </citation>
    <scope>NUCLEOTIDE SEQUENCE [LARGE SCALE GENOMIC DNA]</scope>
</reference>
<dbReference type="PRINTS" id="PR00081">
    <property type="entry name" value="GDHRDH"/>
</dbReference>
<dbReference type="FunFam" id="3.40.50.720:FF:000084">
    <property type="entry name" value="Short-chain dehydrogenase reductase"/>
    <property type="match status" value="1"/>
</dbReference>
<dbReference type="PANTHER" id="PTHR43975:SF2">
    <property type="entry name" value="EG:BACR7A4.14 PROTEIN-RELATED"/>
    <property type="match status" value="1"/>
</dbReference>
<evidence type="ECO:0008006" key="4">
    <source>
        <dbReference type="Google" id="ProtNLM"/>
    </source>
</evidence>
<dbReference type="OrthoDB" id="47007at2759"/>